<dbReference type="InterPro" id="IPR006252">
    <property type="entry name" value="Malate_synthA"/>
</dbReference>
<reference evidence="10 11" key="1">
    <citation type="submission" date="2019-08" db="EMBL/GenBank/DDBJ databases">
        <authorList>
            <person name="Liang Q."/>
        </authorList>
    </citation>
    <scope>NUCLEOTIDE SEQUENCE [LARGE SCALE GENOMIC DNA]</scope>
    <source>
        <strain evidence="10 11">V1718</strain>
    </source>
</reference>
<dbReference type="PANTHER" id="PTHR42902">
    <property type="entry name" value="MALATE SYNTHASE"/>
    <property type="match status" value="1"/>
</dbReference>
<keyword evidence="4" id="KW-0816">Tricarboxylic acid cycle</keyword>
<dbReference type="InterPro" id="IPR001465">
    <property type="entry name" value="Malate_synthase_TIM"/>
</dbReference>
<dbReference type="InterPro" id="IPR011076">
    <property type="entry name" value="Malate_synth_sf"/>
</dbReference>
<dbReference type="OrthoDB" id="9768429at2"/>
<dbReference type="GO" id="GO:0006097">
    <property type="term" value="P:glyoxylate cycle"/>
    <property type="evidence" value="ECO:0007669"/>
    <property type="project" value="UniProtKB-KW"/>
</dbReference>
<accession>A0A5B8XY22</accession>
<sequence>MSISVAATSARVPSPFEAPSGAEKAPMKIEYYSDYISPDLLTHLIQNSEDAPGVEGLKVASGPIGEFPDIETPEAHKFLIELYLRTRDHLNKVLVQRAKDRAFIDQKTSEFVAHNAELDFHSPAYKTVIGLKDDEGRIVIGPNPDYRGDATKTVDVPRFMEGIQVTLFGPPDTAKLSINAMNAIHRIPKAEPKIVSDLVNESGEVARWGADNEDSKTPIMRNFLHACRNLVGCFDGTLSFDDPDRNKSYRLENERLSKPIKRFPGLAIPDGNHILDGEPLPLHLFDFGMHMFHNWDKPEALVFYVPKLENEEEAAYIHHLVKSAEELLQTRHPEYQMGQVRLFIVYENPRAIFRIREIADTLHPYFLGGSLGWHDFLGSTARVFKNDPRYRIPVKADPNIVINHIKESHTLLVEKLSPIGGIKIGGMYGVLFEDGNPASYEVSMVGYIKDVITQLKRGLDGFWVAHPDFVRTGIALVMAYRDLAAGDETTLTTLVKELVPSAVEHEPLLEFIFGTDVPGLDKSDPLYPRAVLAATLEKSDVIANDDPEEVRYNVFQALQYLADWLSGNGCVALPATMTNRAGQAITVRVMDDLATTERSRWELWAEVAHGRVSVPEFDAILQAELEFIRAGKDAPGHEIAVKWEGEAAKWYPKAAEILRQLVVTDRPVEFATELLLPYTVNR</sequence>
<dbReference type="Proteomes" id="UP000321595">
    <property type="component" value="Chromosome"/>
</dbReference>
<feature type="active site" description="Proton donor" evidence="7">
    <location>
        <position position="592"/>
    </location>
</feature>
<keyword evidence="5" id="KW-0808">Transferase</keyword>
<comment type="similarity">
    <text evidence="1">Belongs to the malate synthase family.</text>
</comment>
<feature type="domain" description="Malate synthase C-terminal" evidence="9">
    <location>
        <begin position="548"/>
        <end position="672"/>
    </location>
</feature>
<evidence type="ECO:0000256" key="2">
    <source>
        <dbReference type="ARBA" id="ARBA00012636"/>
    </source>
</evidence>
<evidence type="ECO:0000256" key="7">
    <source>
        <dbReference type="PIRSR" id="PIRSR601465-50"/>
    </source>
</evidence>
<keyword evidence="3" id="KW-0329">Glyoxylate bypass</keyword>
<dbReference type="InterPro" id="IPR048355">
    <property type="entry name" value="MS_C"/>
</dbReference>
<comment type="catalytic activity">
    <reaction evidence="6">
        <text>glyoxylate + acetyl-CoA + H2O = (S)-malate + CoA + H(+)</text>
        <dbReference type="Rhea" id="RHEA:18181"/>
        <dbReference type="ChEBI" id="CHEBI:15377"/>
        <dbReference type="ChEBI" id="CHEBI:15378"/>
        <dbReference type="ChEBI" id="CHEBI:15589"/>
        <dbReference type="ChEBI" id="CHEBI:36655"/>
        <dbReference type="ChEBI" id="CHEBI:57287"/>
        <dbReference type="ChEBI" id="CHEBI:57288"/>
        <dbReference type="EC" id="2.3.3.9"/>
    </reaction>
</comment>
<evidence type="ECO:0000313" key="10">
    <source>
        <dbReference type="EMBL" id="QED29868.1"/>
    </source>
</evidence>
<dbReference type="EC" id="2.3.3.9" evidence="2"/>
<keyword evidence="11" id="KW-1185">Reference proteome</keyword>
<evidence type="ECO:0000256" key="3">
    <source>
        <dbReference type="ARBA" id="ARBA00022435"/>
    </source>
</evidence>
<feature type="domain" description="Malate synthase TIM barrel" evidence="8">
    <location>
        <begin position="262"/>
        <end position="472"/>
    </location>
</feature>
<protein>
    <recommendedName>
        <fullName evidence="2">malate synthase</fullName>
        <ecNumber evidence="2">2.3.3.9</ecNumber>
    </recommendedName>
</protein>
<dbReference type="PANTHER" id="PTHR42902:SF1">
    <property type="entry name" value="MALATE SYNTHASE 1-RELATED"/>
    <property type="match status" value="1"/>
</dbReference>
<dbReference type="Pfam" id="PF01274">
    <property type="entry name" value="MS_TIM-barrel"/>
    <property type="match status" value="1"/>
</dbReference>
<evidence type="ECO:0000256" key="5">
    <source>
        <dbReference type="ARBA" id="ARBA00022679"/>
    </source>
</evidence>
<dbReference type="KEGG" id="bbae:FRD01_22060"/>
<evidence type="ECO:0000259" key="9">
    <source>
        <dbReference type="Pfam" id="PF20659"/>
    </source>
</evidence>
<evidence type="ECO:0000259" key="8">
    <source>
        <dbReference type="Pfam" id="PF01274"/>
    </source>
</evidence>
<evidence type="ECO:0000256" key="6">
    <source>
        <dbReference type="ARBA" id="ARBA00047918"/>
    </source>
</evidence>
<evidence type="ECO:0000256" key="1">
    <source>
        <dbReference type="ARBA" id="ARBA00006394"/>
    </source>
</evidence>
<proteinExistence type="inferred from homology"/>
<organism evidence="10 11">
    <name type="scientific">Microvenator marinus</name>
    <dbReference type="NCBI Taxonomy" id="2600177"/>
    <lineage>
        <taxon>Bacteria</taxon>
        <taxon>Deltaproteobacteria</taxon>
        <taxon>Bradymonadales</taxon>
        <taxon>Microvenatoraceae</taxon>
        <taxon>Microvenator</taxon>
    </lineage>
</organism>
<gene>
    <name evidence="10" type="ORF">FRD01_22060</name>
</gene>
<evidence type="ECO:0000256" key="4">
    <source>
        <dbReference type="ARBA" id="ARBA00022532"/>
    </source>
</evidence>
<dbReference type="InterPro" id="IPR046363">
    <property type="entry name" value="MS_N_TIM-barrel_dom"/>
</dbReference>
<evidence type="ECO:0000313" key="11">
    <source>
        <dbReference type="Proteomes" id="UP000321595"/>
    </source>
</evidence>
<dbReference type="SUPFAM" id="SSF51645">
    <property type="entry name" value="Malate synthase G"/>
    <property type="match status" value="1"/>
</dbReference>
<name>A0A5B8XY22_9DELT</name>
<dbReference type="EMBL" id="CP042467">
    <property type="protein sequence ID" value="QED29868.1"/>
    <property type="molecule type" value="Genomic_DNA"/>
</dbReference>
<dbReference type="GO" id="GO:0006099">
    <property type="term" value="P:tricarboxylic acid cycle"/>
    <property type="evidence" value="ECO:0007669"/>
    <property type="project" value="UniProtKB-KW"/>
</dbReference>
<dbReference type="AlphaFoldDB" id="A0A5B8XY22"/>
<dbReference type="GO" id="GO:0005737">
    <property type="term" value="C:cytoplasm"/>
    <property type="evidence" value="ECO:0007669"/>
    <property type="project" value="TreeGrafter"/>
</dbReference>
<dbReference type="Gene3D" id="3.20.20.360">
    <property type="entry name" value="Malate synthase, domain 3"/>
    <property type="match status" value="1"/>
</dbReference>
<dbReference type="GO" id="GO:0004474">
    <property type="term" value="F:malate synthase activity"/>
    <property type="evidence" value="ECO:0007669"/>
    <property type="project" value="UniProtKB-EC"/>
</dbReference>
<dbReference type="Pfam" id="PF20659">
    <property type="entry name" value="MS_C"/>
    <property type="match status" value="1"/>
</dbReference>
<dbReference type="InterPro" id="IPR044856">
    <property type="entry name" value="Malate_synth_C_sf"/>
</dbReference>
<dbReference type="Gene3D" id="1.20.1220.12">
    <property type="entry name" value="Malate synthase, domain III"/>
    <property type="match status" value="1"/>
</dbReference>
<feature type="active site" description="Proton acceptor" evidence="7">
    <location>
        <position position="262"/>
    </location>
</feature>